<dbReference type="EMBL" id="MPTB01000033">
    <property type="protein sequence ID" value="OMD43876.1"/>
    <property type="molecule type" value="Genomic_DNA"/>
</dbReference>
<dbReference type="Pfam" id="PF08795">
    <property type="entry name" value="DUF1796"/>
    <property type="match status" value="1"/>
</dbReference>
<evidence type="ECO:0000313" key="1">
    <source>
        <dbReference type="EMBL" id="OMD43876.1"/>
    </source>
</evidence>
<reference evidence="1 2" key="1">
    <citation type="submission" date="2016-10" db="EMBL/GenBank/DDBJ databases">
        <title>Paenibacillus species isolates.</title>
        <authorList>
            <person name="Beno S.M."/>
        </authorList>
    </citation>
    <scope>NUCLEOTIDE SEQUENCE [LARGE SCALE GENOMIC DNA]</scope>
    <source>
        <strain evidence="1 2">FSL H7-0744</strain>
    </source>
</reference>
<comment type="caution">
    <text evidence="1">The sequence shown here is derived from an EMBL/GenBank/DDBJ whole genome shotgun (WGS) entry which is preliminary data.</text>
</comment>
<dbReference type="Proteomes" id="UP000187412">
    <property type="component" value="Unassembled WGS sequence"/>
</dbReference>
<name>A0ABX3H5W4_PAEBO</name>
<accession>A0ABX3H5W4</accession>
<dbReference type="InterPro" id="IPR014903">
    <property type="entry name" value="DUF1796"/>
</dbReference>
<proteinExistence type="predicted"/>
<keyword evidence="2" id="KW-1185">Reference proteome</keyword>
<evidence type="ECO:0008006" key="3">
    <source>
        <dbReference type="Google" id="ProtNLM"/>
    </source>
</evidence>
<gene>
    <name evidence="1" type="ORF">BSK56_22970</name>
</gene>
<protein>
    <recommendedName>
        <fullName evidence="3">Peptidase</fullName>
    </recommendedName>
</protein>
<dbReference type="RefSeq" id="WP_076112932.1">
    <property type="nucleotide sequence ID" value="NZ_MPTB01000033.1"/>
</dbReference>
<organism evidence="1 2">
    <name type="scientific">Paenibacillus borealis</name>
    <dbReference type="NCBI Taxonomy" id="160799"/>
    <lineage>
        <taxon>Bacteria</taxon>
        <taxon>Bacillati</taxon>
        <taxon>Bacillota</taxon>
        <taxon>Bacilli</taxon>
        <taxon>Bacillales</taxon>
        <taxon>Paenibacillaceae</taxon>
        <taxon>Paenibacillus</taxon>
    </lineage>
</organism>
<evidence type="ECO:0000313" key="2">
    <source>
        <dbReference type="Proteomes" id="UP000187412"/>
    </source>
</evidence>
<sequence>MILNEIKGTYDVIFSLGHNCLAADQLSRTLLRKVGGVIDWVETPVLAGVSNLLRNRFAHFMDFPNLSITGINHKAECFIVRDAAYHAFSHHDFPLSENTPEQLVSYPKLKEKLQRRIPRFLETLRVADKVLFIRTEATIHETAELLDVLNGMVQGTFNLLVINHAPVQGIIETPWPFNNVCALQIPEVPDMFHDNDHLWRSILHGFSVR</sequence>